<organism evidence="3 4">
    <name type="scientific">Coemansia erecta</name>
    <dbReference type="NCBI Taxonomy" id="147472"/>
    <lineage>
        <taxon>Eukaryota</taxon>
        <taxon>Fungi</taxon>
        <taxon>Fungi incertae sedis</taxon>
        <taxon>Zoopagomycota</taxon>
        <taxon>Kickxellomycotina</taxon>
        <taxon>Kickxellomycetes</taxon>
        <taxon>Kickxellales</taxon>
        <taxon>Kickxellaceae</taxon>
        <taxon>Coemansia</taxon>
    </lineage>
</organism>
<accession>A0A9W7XU48</accession>
<protein>
    <recommendedName>
        <fullName evidence="2">PH domain-containing protein</fullName>
    </recommendedName>
</protein>
<proteinExistence type="predicted"/>
<dbReference type="OrthoDB" id="2157866at2759"/>
<dbReference type="Gene3D" id="2.30.29.30">
    <property type="entry name" value="Pleckstrin-homology domain (PH domain)/Phosphotyrosine-binding domain (PTB)"/>
    <property type="match status" value="2"/>
</dbReference>
<sequence>MTNAVSSAMPLPAKDTDASQLASTPDNIRPALTFSPSTKFTAVPMTRERSQNSQNDSEDAASDSDDLTNAQVDKARERLYRDKARDAIKKEQVHMEGFLYKKAGGGASKAWNKRWCVLRSQALLIYKRFSEEKLKRIIRVEEIVDVHHIERRNHSFVFEIETPGRGFLFEASSEQELVTWVGRIRAVVAEFNTSNSGGSRTNSMRKSSESYCDARQSSLDKGNDDESSGQLALELGRMQFATASRVVSTPPPKDSIDSPFLSLPSIGIRRSQSTIKAANAIFSANAEDACGDIPGPGLRIQTPRSTPKLRQQHGASSMVQFTADPGDAAMSALPPGINPGNEPAPIVEEDCEEDEEEPNFNVAQRREIENRLFEDRVILRGYLLKQDKLRQWRRRWFVLRQNTLSYYHSDKEYEVKQIIRRHDIHDIRGPDPSSAKARSLHRTYFKLVTDKRSYWLAHDDSTKAREWFATMVRWSEGLAMSPVAIRQSVSAQHPVSVAGSGASKIYSASTSPQALSRSQPQPGDSLANHLGISMPSRQPAADNDNN</sequence>
<dbReference type="Proteomes" id="UP001149813">
    <property type="component" value="Unassembled WGS sequence"/>
</dbReference>
<dbReference type="PROSITE" id="PS50003">
    <property type="entry name" value="PH_DOMAIN"/>
    <property type="match status" value="2"/>
</dbReference>
<reference evidence="3" key="1">
    <citation type="submission" date="2022-07" db="EMBL/GenBank/DDBJ databases">
        <title>Phylogenomic reconstructions and comparative analyses of Kickxellomycotina fungi.</title>
        <authorList>
            <person name="Reynolds N.K."/>
            <person name="Stajich J.E."/>
            <person name="Barry K."/>
            <person name="Grigoriev I.V."/>
            <person name="Crous P."/>
            <person name="Smith M.E."/>
        </authorList>
    </citation>
    <scope>NUCLEOTIDE SEQUENCE</scope>
    <source>
        <strain evidence="3">NBRC 32514</strain>
    </source>
</reference>
<feature type="region of interest" description="Disordered" evidence="1">
    <location>
        <begin position="195"/>
        <end position="228"/>
    </location>
</feature>
<evidence type="ECO:0000313" key="3">
    <source>
        <dbReference type="EMBL" id="KAJ1719406.1"/>
    </source>
</evidence>
<feature type="compositionally biased region" description="Acidic residues" evidence="1">
    <location>
        <begin position="56"/>
        <end position="66"/>
    </location>
</feature>
<feature type="compositionally biased region" description="Polar residues" evidence="1">
    <location>
        <begin position="507"/>
        <end position="522"/>
    </location>
</feature>
<feature type="domain" description="PH" evidence="2">
    <location>
        <begin position="376"/>
        <end position="476"/>
    </location>
</feature>
<evidence type="ECO:0000313" key="4">
    <source>
        <dbReference type="Proteomes" id="UP001149813"/>
    </source>
</evidence>
<feature type="region of interest" description="Disordered" evidence="1">
    <location>
        <begin position="507"/>
        <end position="546"/>
    </location>
</feature>
<comment type="caution">
    <text evidence="3">The sequence shown here is derived from an EMBL/GenBank/DDBJ whole genome shotgun (WGS) entry which is preliminary data.</text>
</comment>
<dbReference type="PANTHER" id="PTHR14336:SF8">
    <property type="entry name" value="PROTEIN OPY1"/>
    <property type="match status" value="1"/>
</dbReference>
<dbReference type="InterPro" id="IPR001849">
    <property type="entry name" value="PH_domain"/>
</dbReference>
<dbReference type="SMART" id="SM00233">
    <property type="entry name" value="PH"/>
    <property type="match status" value="2"/>
</dbReference>
<dbReference type="InterPro" id="IPR051707">
    <property type="entry name" value="PI-Interact_SigTrans_Reg"/>
</dbReference>
<feature type="region of interest" description="Disordered" evidence="1">
    <location>
        <begin position="1"/>
        <end position="74"/>
    </location>
</feature>
<dbReference type="InterPro" id="IPR011993">
    <property type="entry name" value="PH-like_dom_sf"/>
</dbReference>
<dbReference type="EMBL" id="JANBOJ010000406">
    <property type="protein sequence ID" value="KAJ1719406.1"/>
    <property type="molecule type" value="Genomic_DNA"/>
</dbReference>
<dbReference type="PANTHER" id="PTHR14336">
    <property type="entry name" value="TANDEM PH DOMAIN CONTAINING PROTEIN"/>
    <property type="match status" value="1"/>
</dbReference>
<gene>
    <name evidence="3" type="ORF">LPJ53_005832</name>
</gene>
<name>A0A9W7XU48_9FUNG</name>
<feature type="domain" description="PH" evidence="2">
    <location>
        <begin position="92"/>
        <end position="189"/>
    </location>
</feature>
<evidence type="ECO:0000259" key="2">
    <source>
        <dbReference type="PROSITE" id="PS50003"/>
    </source>
</evidence>
<keyword evidence="4" id="KW-1185">Reference proteome</keyword>
<dbReference type="Pfam" id="PF00169">
    <property type="entry name" value="PH"/>
    <property type="match status" value="2"/>
</dbReference>
<dbReference type="AlphaFoldDB" id="A0A9W7XU48"/>
<dbReference type="SUPFAM" id="SSF50729">
    <property type="entry name" value="PH domain-like"/>
    <property type="match status" value="2"/>
</dbReference>
<dbReference type="FunFam" id="2.30.29.30:FF:000286">
    <property type="entry name" value="PH-protein kinase domain containing protein"/>
    <property type="match status" value="1"/>
</dbReference>
<evidence type="ECO:0000256" key="1">
    <source>
        <dbReference type="SAM" id="MobiDB-lite"/>
    </source>
</evidence>